<feature type="transmembrane region" description="Helical" evidence="7">
    <location>
        <begin position="172"/>
        <end position="198"/>
    </location>
</feature>
<evidence type="ECO:0000256" key="2">
    <source>
        <dbReference type="ARBA" id="ARBA00008337"/>
    </source>
</evidence>
<evidence type="ECO:0000256" key="5">
    <source>
        <dbReference type="ARBA" id="ARBA00023136"/>
    </source>
</evidence>
<protein>
    <submittedName>
        <fullName evidence="9">Emopamil-binding protein-like</fullName>
    </submittedName>
</protein>
<dbReference type="InterPro" id="IPR007905">
    <property type="entry name" value="EBP"/>
</dbReference>
<comment type="subcellular location">
    <subcellularLocation>
        <location evidence="1">Membrane</location>
        <topology evidence="1">Multi-pass membrane protein</topology>
    </subcellularLocation>
</comment>
<evidence type="ECO:0000256" key="6">
    <source>
        <dbReference type="PROSITE-ProRule" id="PRU01087"/>
    </source>
</evidence>
<keyword evidence="10" id="KW-1185">Reference proteome</keyword>
<dbReference type="Proteomes" id="UP001174909">
    <property type="component" value="Unassembled WGS sequence"/>
</dbReference>
<accession>A0AA35X7I4</accession>
<evidence type="ECO:0000313" key="9">
    <source>
        <dbReference type="EMBL" id="CAI8042476.1"/>
    </source>
</evidence>
<evidence type="ECO:0000313" key="10">
    <source>
        <dbReference type="Proteomes" id="UP001174909"/>
    </source>
</evidence>
<feature type="transmembrane region" description="Helical" evidence="7">
    <location>
        <begin position="12"/>
        <end position="35"/>
    </location>
</feature>
<gene>
    <name evidence="9" type="ORF">GBAR_LOCUS23573</name>
</gene>
<evidence type="ECO:0000256" key="3">
    <source>
        <dbReference type="ARBA" id="ARBA00022692"/>
    </source>
</evidence>
<evidence type="ECO:0000256" key="4">
    <source>
        <dbReference type="ARBA" id="ARBA00022989"/>
    </source>
</evidence>
<keyword evidence="4 6" id="KW-1133">Transmembrane helix</keyword>
<dbReference type="InterPro" id="IPR033118">
    <property type="entry name" value="EXPERA"/>
</dbReference>
<keyword evidence="5 6" id="KW-0472">Membrane</keyword>
<comment type="caution">
    <text evidence="9">The sequence shown here is derived from an EMBL/GenBank/DDBJ whole genome shotgun (WGS) entry which is preliminary data.</text>
</comment>
<dbReference type="GO" id="GO:0016020">
    <property type="term" value="C:membrane"/>
    <property type="evidence" value="ECO:0007669"/>
    <property type="project" value="UniProtKB-SubCell"/>
</dbReference>
<feature type="transmembrane region" description="Helical" evidence="7">
    <location>
        <begin position="134"/>
        <end position="152"/>
    </location>
</feature>
<evidence type="ECO:0000259" key="8">
    <source>
        <dbReference type="PROSITE" id="PS51751"/>
    </source>
</evidence>
<dbReference type="AlphaFoldDB" id="A0AA35X7I4"/>
<dbReference type="PANTHER" id="PTHR14207">
    <property type="entry name" value="STEROL ISOMERASE"/>
    <property type="match status" value="1"/>
</dbReference>
<feature type="transmembrane region" description="Helical" evidence="7">
    <location>
        <begin position="104"/>
        <end position="127"/>
    </location>
</feature>
<dbReference type="GO" id="GO:0016125">
    <property type="term" value="P:sterol metabolic process"/>
    <property type="evidence" value="ECO:0007669"/>
    <property type="project" value="InterPro"/>
</dbReference>
<dbReference type="GO" id="GO:0005783">
    <property type="term" value="C:endoplasmic reticulum"/>
    <property type="evidence" value="ECO:0007669"/>
    <property type="project" value="TreeGrafter"/>
</dbReference>
<dbReference type="PANTHER" id="PTHR14207:SF1">
    <property type="entry name" value="EMOPAMIL-BINDING PROTEIN-LIKE"/>
    <property type="match status" value="1"/>
</dbReference>
<organism evidence="9 10">
    <name type="scientific">Geodia barretti</name>
    <name type="common">Barrett's horny sponge</name>
    <dbReference type="NCBI Taxonomy" id="519541"/>
    <lineage>
        <taxon>Eukaryota</taxon>
        <taxon>Metazoa</taxon>
        <taxon>Porifera</taxon>
        <taxon>Demospongiae</taxon>
        <taxon>Heteroscleromorpha</taxon>
        <taxon>Tetractinellida</taxon>
        <taxon>Astrophorina</taxon>
        <taxon>Geodiidae</taxon>
        <taxon>Geodia</taxon>
    </lineage>
</organism>
<feature type="domain" description="EXPERA" evidence="8">
    <location>
        <begin position="45"/>
        <end position="190"/>
    </location>
</feature>
<dbReference type="Pfam" id="PF05241">
    <property type="entry name" value="EBP"/>
    <property type="match status" value="1"/>
</dbReference>
<proteinExistence type="inferred from homology"/>
<dbReference type="EMBL" id="CASHTH010003267">
    <property type="protein sequence ID" value="CAI8042476.1"/>
    <property type="molecule type" value="Genomic_DNA"/>
</dbReference>
<comment type="similarity">
    <text evidence="2">Belongs to the EBP family.</text>
</comment>
<dbReference type="GO" id="GO:0047750">
    <property type="term" value="F:cholestenol delta-isomerase activity"/>
    <property type="evidence" value="ECO:0007669"/>
    <property type="project" value="InterPro"/>
</dbReference>
<keyword evidence="3 6" id="KW-0812">Transmembrane</keyword>
<name>A0AA35X7I4_GEOBA</name>
<sequence>MASTFERFDWFSLAATAVASVGVGGVALLLGLLLLRSKRRQLSLWDKLAVFWLLYNAIVHWSIEGSFVFLSLTGSVNTAEGLMADLWKEYAKADARWGVSDPTIVSLEILTVFFNGTLTLVLVHAVLAGRSYRHFVQVLVNTCELYGGWMTFAPEWLTGSKNLDTSSPLYLWVYLVFFNGLWVVAPVLLLAQSCLAISSHAKRNYRGKKE</sequence>
<evidence type="ECO:0000256" key="1">
    <source>
        <dbReference type="ARBA" id="ARBA00004141"/>
    </source>
</evidence>
<dbReference type="PROSITE" id="PS51751">
    <property type="entry name" value="EXPERA"/>
    <property type="match status" value="1"/>
</dbReference>
<feature type="transmembrane region" description="Helical" evidence="7">
    <location>
        <begin position="44"/>
        <end position="63"/>
    </location>
</feature>
<evidence type="ECO:0000256" key="7">
    <source>
        <dbReference type="SAM" id="Phobius"/>
    </source>
</evidence>
<reference evidence="9" key="1">
    <citation type="submission" date="2023-03" db="EMBL/GenBank/DDBJ databases">
        <authorList>
            <person name="Steffen K."/>
            <person name="Cardenas P."/>
        </authorList>
    </citation>
    <scope>NUCLEOTIDE SEQUENCE</scope>
</reference>